<evidence type="ECO:0000313" key="1">
    <source>
        <dbReference type="EMBL" id="NEC84726.1"/>
    </source>
</evidence>
<dbReference type="GO" id="GO:0003677">
    <property type="term" value="F:DNA binding"/>
    <property type="evidence" value="ECO:0007669"/>
    <property type="project" value="InterPro"/>
</dbReference>
<accession>A0A6B3BM10</accession>
<comment type="caution">
    <text evidence="1">The sequence shown here is derived from an EMBL/GenBank/DDBJ whole genome shotgun (WGS) entry which is preliminary data.</text>
</comment>
<dbReference type="GO" id="GO:0006355">
    <property type="term" value="P:regulation of DNA-templated transcription"/>
    <property type="evidence" value="ECO:0007669"/>
    <property type="project" value="InterPro"/>
</dbReference>
<name>A0A6B3BM10_9ACTN</name>
<protein>
    <submittedName>
        <fullName evidence="1">Helix-turn-helix transcriptional regulator</fullName>
    </submittedName>
</protein>
<dbReference type="InterPro" id="IPR016032">
    <property type="entry name" value="Sig_transdc_resp-reg_C-effctor"/>
</dbReference>
<sequence>MRADLGFLGVGTDVERVYRALLRVGRALPGELAEQCGYQEEQARSVCRRLVELELANSQGDGVLTPLSPARAVEGLVATAVTRLELSLQSEVHTSGIVDALIAERRAPSPGGQPGAGRSVHLAGMAAVRAAIDELTFFTRDESLTTNPTGVLSQESISHARPIDERVLRRGVRMRTVVGHAAREDPPTMAYLRELAGKGAWIRIAHDPIERLIICDRAAALTPLDPVHTAKGAILTHEPGLVAALVSLFERMWTGAEPLPMVEGEDAGGAAGPVNELERKVLHSLCTADKDEVGAREVGIALRTYRKHVAALMRRLDASNRFQAALLAREKGWI</sequence>
<dbReference type="EMBL" id="JAAGLU010000002">
    <property type="protein sequence ID" value="NEC84726.1"/>
    <property type="molecule type" value="Genomic_DNA"/>
</dbReference>
<dbReference type="PANTHER" id="PTHR34293">
    <property type="entry name" value="HTH-TYPE TRANSCRIPTIONAL REGULATOR TRMBL2"/>
    <property type="match status" value="1"/>
</dbReference>
<dbReference type="AlphaFoldDB" id="A0A6B3BM10"/>
<dbReference type="PANTHER" id="PTHR34293:SF1">
    <property type="entry name" value="HTH-TYPE TRANSCRIPTIONAL REGULATOR TRMBL2"/>
    <property type="match status" value="1"/>
</dbReference>
<reference evidence="1" key="1">
    <citation type="submission" date="2020-01" db="EMBL/GenBank/DDBJ databases">
        <title>Insect and environment-associated Actinomycetes.</title>
        <authorList>
            <person name="Currrie C."/>
            <person name="Chevrette M."/>
            <person name="Carlson C."/>
            <person name="Stubbendieck R."/>
            <person name="Wendt-Pienkowski E."/>
        </authorList>
    </citation>
    <scope>NUCLEOTIDE SEQUENCE</scope>
    <source>
        <strain evidence="1">SID12501</strain>
    </source>
</reference>
<organism evidence="1">
    <name type="scientific">Streptomyces sp. SID12501</name>
    <dbReference type="NCBI Taxonomy" id="2706042"/>
    <lineage>
        <taxon>Bacteria</taxon>
        <taxon>Bacillati</taxon>
        <taxon>Actinomycetota</taxon>
        <taxon>Actinomycetes</taxon>
        <taxon>Kitasatosporales</taxon>
        <taxon>Streptomycetaceae</taxon>
        <taxon>Streptomyces</taxon>
    </lineage>
</organism>
<dbReference type="SUPFAM" id="SSF46894">
    <property type="entry name" value="C-terminal effector domain of the bipartite response regulators"/>
    <property type="match status" value="1"/>
</dbReference>
<dbReference type="InterPro" id="IPR051797">
    <property type="entry name" value="TrmB-like"/>
</dbReference>
<proteinExistence type="predicted"/>
<dbReference type="Gene3D" id="1.10.10.10">
    <property type="entry name" value="Winged helix-like DNA-binding domain superfamily/Winged helix DNA-binding domain"/>
    <property type="match status" value="1"/>
</dbReference>
<dbReference type="RefSeq" id="WP_164312183.1">
    <property type="nucleotide sequence ID" value="NZ_JAAGLU010000002.1"/>
</dbReference>
<dbReference type="InterPro" id="IPR036388">
    <property type="entry name" value="WH-like_DNA-bd_sf"/>
</dbReference>
<gene>
    <name evidence="1" type="ORF">G3I71_02330</name>
</gene>